<feature type="signal peptide" evidence="1">
    <location>
        <begin position="1"/>
        <end position="32"/>
    </location>
</feature>
<dbReference type="Pfam" id="PF13501">
    <property type="entry name" value="SoxY"/>
    <property type="match status" value="1"/>
</dbReference>
<evidence type="ECO:0000259" key="2">
    <source>
        <dbReference type="Pfam" id="PF13501"/>
    </source>
</evidence>
<name>A0A512NPX1_9HYPH</name>
<evidence type="ECO:0000256" key="1">
    <source>
        <dbReference type="SAM" id="SignalP"/>
    </source>
</evidence>
<dbReference type="OrthoDB" id="9804570at2"/>
<dbReference type="InterPro" id="IPR016568">
    <property type="entry name" value="Sulphur_oxidation_SoxY"/>
</dbReference>
<dbReference type="Gene3D" id="2.60.40.2470">
    <property type="entry name" value="SoxY domain"/>
    <property type="match status" value="1"/>
</dbReference>
<dbReference type="RefSeq" id="WP_147156324.1">
    <property type="nucleotide sequence ID" value="NZ_BKAJ01000194.1"/>
</dbReference>
<keyword evidence="1" id="KW-0732">Signal</keyword>
<dbReference type="InterPro" id="IPR038162">
    <property type="entry name" value="SoxY_sf"/>
</dbReference>
<sequence>MAGTTRRTFIAGAALVSVLPLASARATPEAMAAAIKEVVGDNAIREGRVTLDVPPLVENGNAVPLTVSVESPMTEADHVKAIHVFNEKNPQPHVFDARLSPKNGKAMIATRIKLGDSQKIVAIAETSKGEFFSASADVIVTLAACLEDLT</sequence>
<dbReference type="PIRSF" id="PIRSF010312">
    <property type="entry name" value="Sulphur_oxidation_SoxY"/>
    <property type="match status" value="1"/>
</dbReference>
<dbReference type="NCBIfam" id="TIGR04487">
    <property type="entry name" value="SoxY_para_1"/>
    <property type="match status" value="1"/>
</dbReference>
<keyword evidence="4" id="KW-1185">Reference proteome</keyword>
<accession>A0A512NPX1</accession>
<dbReference type="InterPro" id="IPR032711">
    <property type="entry name" value="SoxY"/>
</dbReference>
<organism evidence="3 4">
    <name type="scientific">Reyranella soli</name>
    <dbReference type="NCBI Taxonomy" id="1230389"/>
    <lineage>
        <taxon>Bacteria</taxon>
        <taxon>Pseudomonadati</taxon>
        <taxon>Pseudomonadota</taxon>
        <taxon>Alphaproteobacteria</taxon>
        <taxon>Hyphomicrobiales</taxon>
        <taxon>Reyranellaceae</taxon>
        <taxon>Reyranella</taxon>
    </lineage>
</organism>
<feature type="domain" description="Ig-like SoxY" evidence="2">
    <location>
        <begin position="36"/>
        <end position="145"/>
    </location>
</feature>
<dbReference type="InterPro" id="IPR030997">
    <property type="entry name" value="SoxY_para_1"/>
</dbReference>
<dbReference type="Proteomes" id="UP000321058">
    <property type="component" value="Unassembled WGS sequence"/>
</dbReference>
<feature type="chain" id="PRO_5021977956" evidence="1">
    <location>
        <begin position="33"/>
        <end position="150"/>
    </location>
</feature>
<protein>
    <submittedName>
        <fullName evidence="3">Sulfur oxidation protein SoxY</fullName>
    </submittedName>
</protein>
<comment type="caution">
    <text evidence="3">The sequence shown here is derived from an EMBL/GenBank/DDBJ whole genome shotgun (WGS) entry which is preliminary data.</text>
</comment>
<evidence type="ECO:0000313" key="3">
    <source>
        <dbReference type="EMBL" id="GEP60995.1"/>
    </source>
</evidence>
<evidence type="ECO:0000313" key="4">
    <source>
        <dbReference type="Proteomes" id="UP000321058"/>
    </source>
</evidence>
<dbReference type="InterPro" id="IPR006311">
    <property type="entry name" value="TAT_signal"/>
</dbReference>
<reference evidence="3 4" key="1">
    <citation type="submission" date="2019-07" db="EMBL/GenBank/DDBJ databases">
        <title>Whole genome shotgun sequence of Reyranella soli NBRC 108950.</title>
        <authorList>
            <person name="Hosoyama A."/>
            <person name="Uohara A."/>
            <person name="Ohji S."/>
            <person name="Ichikawa N."/>
        </authorList>
    </citation>
    <scope>NUCLEOTIDE SEQUENCE [LARGE SCALE GENOMIC DNA]</scope>
    <source>
        <strain evidence="3 4">NBRC 108950</strain>
    </source>
</reference>
<dbReference type="EMBL" id="BKAJ01000194">
    <property type="protein sequence ID" value="GEP60995.1"/>
    <property type="molecule type" value="Genomic_DNA"/>
</dbReference>
<dbReference type="AlphaFoldDB" id="A0A512NPX1"/>
<gene>
    <name evidence="3" type="ORF">RSO01_81610</name>
</gene>
<proteinExistence type="predicted"/>
<dbReference type="PROSITE" id="PS51318">
    <property type="entry name" value="TAT"/>
    <property type="match status" value="1"/>
</dbReference>